<evidence type="ECO:0000313" key="2">
    <source>
        <dbReference type="Proteomes" id="UP001550739"/>
    </source>
</evidence>
<sequence>MTREDPRDGCDPSGGVATNCKELMTVSIIHALLRWVLGVLVPGTGKRRAAHPRAASAATLGAAQLRANRAWLPAPRSPYSLDDTPLDGAESPLVRPYLVAVEQERARQPRRRTAPVLAADFGIGLGIDLGLGLGLGQHAIGAEQAVAC</sequence>
<dbReference type="Proteomes" id="UP001550739">
    <property type="component" value="Unassembled WGS sequence"/>
</dbReference>
<organism evidence="1 2">
    <name type="scientific">Streptomyces sp. 900129855</name>
    <dbReference type="NCBI Taxonomy" id="3155129"/>
    <lineage>
        <taxon>Bacteria</taxon>
        <taxon>Bacillati</taxon>
        <taxon>Actinomycetota</taxon>
        <taxon>Actinomycetes</taxon>
        <taxon>Kitasatosporales</taxon>
        <taxon>Streptomycetaceae</taxon>
        <taxon>Streptomyces</taxon>
    </lineage>
</organism>
<comment type="caution">
    <text evidence="1">The sequence shown here is derived from an EMBL/GenBank/DDBJ whole genome shotgun (WGS) entry which is preliminary data.</text>
</comment>
<reference evidence="1 2" key="1">
    <citation type="submission" date="2024-06" db="EMBL/GenBank/DDBJ databases">
        <title>The Natural Products Discovery Center: Release of the First 8490 Sequenced Strains for Exploring Actinobacteria Biosynthetic Diversity.</title>
        <authorList>
            <person name="Kalkreuter E."/>
            <person name="Kautsar S.A."/>
            <person name="Yang D."/>
            <person name="Bader C.D."/>
            <person name="Teijaro C.N."/>
            <person name="Fluegel L."/>
            <person name="Davis C.M."/>
            <person name="Simpson J.R."/>
            <person name="Lauterbach L."/>
            <person name="Steele A.D."/>
            <person name="Gui C."/>
            <person name="Meng S."/>
            <person name="Li G."/>
            <person name="Viehrig K."/>
            <person name="Ye F."/>
            <person name="Su P."/>
            <person name="Kiefer A.F."/>
            <person name="Nichols A."/>
            <person name="Cepeda A.J."/>
            <person name="Yan W."/>
            <person name="Fan B."/>
            <person name="Jiang Y."/>
            <person name="Adhikari A."/>
            <person name="Zheng C.-J."/>
            <person name="Schuster L."/>
            <person name="Cowan T.M."/>
            <person name="Smanski M.J."/>
            <person name="Chevrette M.G."/>
            <person name="De Carvalho L.P.S."/>
            <person name="Shen B."/>
        </authorList>
    </citation>
    <scope>NUCLEOTIDE SEQUENCE [LARGE SCALE GENOMIC DNA]</scope>
    <source>
        <strain evidence="1 2">NPDC033843</strain>
    </source>
</reference>
<dbReference type="RefSeq" id="WP_334579081.1">
    <property type="nucleotide sequence ID" value="NZ_JBEZVE010000006.1"/>
</dbReference>
<accession>A0ABV2ZGC2</accession>
<protein>
    <submittedName>
        <fullName evidence="1">Uncharacterized protein</fullName>
    </submittedName>
</protein>
<name>A0ABV2ZGC2_9ACTN</name>
<evidence type="ECO:0000313" key="1">
    <source>
        <dbReference type="EMBL" id="MEU3781607.1"/>
    </source>
</evidence>
<gene>
    <name evidence="1" type="ORF">AB0E89_13635</name>
</gene>
<keyword evidence="2" id="KW-1185">Reference proteome</keyword>
<proteinExistence type="predicted"/>
<dbReference type="EMBL" id="JBEZVE010000006">
    <property type="protein sequence ID" value="MEU3781607.1"/>
    <property type="molecule type" value="Genomic_DNA"/>
</dbReference>